<name>A0ABQ7Y501_BRANA</name>
<keyword evidence="1" id="KW-0812">Transmembrane</keyword>
<evidence type="ECO:0000313" key="2">
    <source>
        <dbReference type="EMBL" id="KAH0862215.1"/>
    </source>
</evidence>
<reference evidence="2 3" key="1">
    <citation type="submission" date="2021-05" db="EMBL/GenBank/DDBJ databases">
        <title>Genome Assembly of Synthetic Allotetraploid Brassica napus Reveals Homoeologous Exchanges between Subgenomes.</title>
        <authorList>
            <person name="Davis J.T."/>
        </authorList>
    </citation>
    <scope>NUCLEOTIDE SEQUENCE [LARGE SCALE GENOMIC DNA]</scope>
    <source>
        <strain evidence="3">cv. Da-Ae</strain>
        <tissue evidence="2">Seedling</tissue>
    </source>
</reference>
<keyword evidence="1" id="KW-0472">Membrane</keyword>
<keyword evidence="1" id="KW-1133">Transmembrane helix</keyword>
<accession>A0ABQ7Y501</accession>
<feature type="non-terminal residue" evidence="2">
    <location>
        <position position="71"/>
    </location>
</feature>
<sequence length="71" mass="8175">MFIHKYKSRVSIGYMKSGPVLSQKGIRYHEPEYWKFAIFCTNMQMEILHWVLGLLGLMSGICVAAFELTSS</sequence>
<keyword evidence="3" id="KW-1185">Reference proteome</keyword>
<dbReference type="Proteomes" id="UP000824890">
    <property type="component" value="Unassembled WGS sequence"/>
</dbReference>
<evidence type="ECO:0000256" key="1">
    <source>
        <dbReference type="SAM" id="Phobius"/>
    </source>
</evidence>
<gene>
    <name evidence="2" type="ORF">HID58_079426</name>
</gene>
<dbReference type="EMBL" id="JAGKQM010000018">
    <property type="protein sequence ID" value="KAH0862215.1"/>
    <property type="molecule type" value="Genomic_DNA"/>
</dbReference>
<feature type="transmembrane region" description="Helical" evidence="1">
    <location>
        <begin position="47"/>
        <end position="66"/>
    </location>
</feature>
<evidence type="ECO:0000313" key="3">
    <source>
        <dbReference type="Proteomes" id="UP000824890"/>
    </source>
</evidence>
<protein>
    <submittedName>
        <fullName evidence="2">Uncharacterized protein</fullName>
    </submittedName>
</protein>
<organism evidence="2 3">
    <name type="scientific">Brassica napus</name>
    <name type="common">Rape</name>
    <dbReference type="NCBI Taxonomy" id="3708"/>
    <lineage>
        <taxon>Eukaryota</taxon>
        <taxon>Viridiplantae</taxon>
        <taxon>Streptophyta</taxon>
        <taxon>Embryophyta</taxon>
        <taxon>Tracheophyta</taxon>
        <taxon>Spermatophyta</taxon>
        <taxon>Magnoliopsida</taxon>
        <taxon>eudicotyledons</taxon>
        <taxon>Gunneridae</taxon>
        <taxon>Pentapetalae</taxon>
        <taxon>rosids</taxon>
        <taxon>malvids</taxon>
        <taxon>Brassicales</taxon>
        <taxon>Brassicaceae</taxon>
        <taxon>Brassiceae</taxon>
        <taxon>Brassica</taxon>
    </lineage>
</organism>
<comment type="caution">
    <text evidence="2">The sequence shown here is derived from an EMBL/GenBank/DDBJ whole genome shotgun (WGS) entry which is preliminary data.</text>
</comment>
<proteinExistence type="predicted"/>